<dbReference type="PANTHER" id="PTHR45786:SF74">
    <property type="entry name" value="ATP-DEPENDENT DNA HELICASE"/>
    <property type="match status" value="1"/>
</dbReference>
<dbReference type="PANTHER" id="PTHR45786">
    <property type="entry name" value="DNA BINDING PROTEIN-LIKE"/>
    <property type="match status" value="1"/>
</dbReference>
<dbReference type="EMBL" id="BGZK01000703">
    <property type="protein sequence ID" value="GBP56890.1"/>
    <property type="molecule type" value="Genomic_DNA"/>
</dbReference>
<proteinExistence type="predicted"/>
<reference evidence="2 3" key="1">
    <citation type="journal article" date="2019" name="Commun. Biol.">
        <title>The bagworm genome reveals a unique fibroin gene that provides high tensile strength.</title>
        <authorList>
            <person name="Kono N."/>
            <person name="Nakamura H."/>
            <person name="Ohtoshi R."/>
            <person name="Tomita M."/>
            <person name="Numata K."/>
            <person name="Arakawa K."/>
        </authorList>
    </citation>
    <scope>NUCLEOTIDE SEQUENCE [LARGE SCALE GENOMIC DNA]</scope>
</reference>
<sequence>MPPKRQAIGRSTHQSRKKRALRASESDKQRALRLENLRVHAAETRSFESSEQREVSALKFKNETPGMCCVSGKVKLPELHLPPEPLLTLLSGVTRESKHFLENIRKYNSCLQMTSFGATNIVRENYMPTFRVQWQIYHRDGSLLPLPDADHKFLQIYFVVNSDEQIEQRCNYNAGTRREIVAALQALFDQHNELFHLFKTAIQ</sequence>
<accession>A0A4C1X1D9</accession>
<evidence type="ECO:0000256" key="1">
    <source>
        <dbReference type="SAM" id="MobiDB-lite"/>
    </source>
</evidence>
<evidence type="ECO:0000313" key="3">
    <source>
        <dbReference type="Proteomes" id="UP000299102"/>
    </source>
</evidence>
<dbReference type="AlphaFoldDB" id="A0A4C1X1D9"/>
<organism evidence="2 3">
    <name type="scientific">Eumeta variegata</name>
    <name type="common">Bagworm moth</name>
    <name type="synonym">Eumeta japonica</name>
    <dbReference type="NCBI Taxonomy" id="151549"/>
    <lineage>
        <taxon>Eukaryota</taxon>
        <taxon>Metazoa</taxon>
        <taxon>Ecdysozoa</taxon>
        <taxon>Arthropoda</taxon>
        <taxon>Hexapoda</taxon>
        <taxon>Insecta</taxon>
        <taxon>Pterygota</taxon>
        <taxon>Neoptera</taxon>
        <taxon>Endopterygota</taxon>
        <taxon>Lepidoptera</taxon>
        <taxon>Glossata</taxon>
        <taxon>Ditrysia</taxon>
        <taxon>Tineoidea</taxon>
        <taxon>Psychidae</taxon>
        <taxon>Oiketicinae</taxon>
        <taxon>Eumeta</taxon>
    </lineage>
</organism>
<protein>
    <recommendedName>
        <fullName evidence="4">Helitron helicase-like domain-containing protein</fullName>
    </recommendedName>
</protein>
<dbReference type="STRING" id="151549.A0A4C1X1D9"/>
<evidence type="ECO:0008006" key="4">
    <source>
        <dbReference type="Google" id="ProtNLM"/>
    </source>
</evidence>
<gene>
    <name evidence="2" type="ORF">EVAR_41639_1</name>
</gene>
<dbReference type="OrthoDB" id="1728974at2759"/>
<feature type="region of interest" description="Disordered" evidence="1">
    <location>
        <begin position="1"/>
        <end position="29"/>
    </location>
</feature>
<evidence type="ECO:0000313" key="2">
    <source>
        <dbReference type="EMBL" id="GBP56890.1"/>
    </source>
</evidence>
<keyword evidence="3" id="KW-1185">Reference proteome</keyword>
<name>A0A4C1X1D9_EUMVA</name>
<dbReference type="Proteomes" id="UP000299102">
    <property type="component" value="Unassembled WGS sequence"/>
</dbReference>
<comment type="caution">
    <text evidence="2">The sequence shown here is derived from an EMBL/GenBank/DDBJ whole genome shotgun (WGS) entry which is preliminary data.</text>
</comment>